<dbReference type="EMBL" id="CAJOBD010000900">
    <property type="protein sequence ID" value="CAF3734137.1"/>
    <property type="molecule type" value="Genomic_DNA"/>
</dbReference>
<sequence>MSLELVHNITKQTIGKMLYFQLINLLIIFGLINYSYEFNIQIKNLKRYIRNAPFKNETQSVLNQIFSDEQQLENTVRESIRKDDDIVKVLTRNIMLAADRMAEAGSKNTKSVTEWAYIQGELRKGINLIIEAYRKYIDLHRQVCETIENFAKNMINKYETELSAIDQMSVPNSSNGDIDTNSPEWNKFVAKFLHILNYARLHQETLRTATDCTGDLMTRTLSHQSVIMNQPGPGFHQLNIRINHPVSLQYPVQSFSLPCNDISEDNGYQTCSNAIADATQSYASPVLE</sequence>
<dbReference type="AlphaFoldDB" id="A0A813YXR4"/>
<dbReference type="EMBL" id="CAJNOT010000200">
    <property type="protein sequence ID" value="CAF0890514.1"/>
    <property type="molecule type" value="Genomic_DNA"/>
</dbReference>
<dbReference type="Proteomes" id="UP000663836">
    <property type="component" value="Unassembled WGS sequence"/>
</dbReference>
<feature type="transmembrane region" description="Helical" evidence="1">
    <location>
        <begin position="18"/>
        <end position="36"/>
    </location>
</feature>
<comment type="caution">
    <text evidence="2">The sequence shown here is derived from an EMBL/GenBank/DDBJ whole genome shotgun (WGS) entry which is preliminary data.</text>
</comment>
<keyword evidence="1" id="KW-1133">Transmembrane helix</keyword>
<evidence type="ECO:0000313" key="2">
    <source>
        <dbReference type="EMBL" id="CAF0890514.1"/>
    </source>
</evidence>
<dbReference type="Proteomes" id="UP000663864">
    <property type="component" value="Unassembled WGS sequence"/>
</dbReference>
<reference evidence="2" key="1">
    <citation type="submission" date="2021-02" db="EMBL/GenBank/DDBJ databases">
        <authorList>
            <person name="Nowell W R."/>
        </authorList>
    </citation>
    <scope>NUCLEOTIDE SEQUENCE</scope>
</reference>
<protein>
    <submittedName>
        <fullName evidence="2">Uncharacterized protein</fullName>
    </submittedName>
</protein>
<accession>A0A813YXR4</accession>
<evidence type="ECO:0000256" key="1">
    <source>
        <dbReference type="SAM" id="Phobius"/>
    </source>
</evidence>
<gene>
    <name evidence="3" type="ORF">JBS370_LOCUS11597</name>
    <name evidence="2" type="ORF">ZHD862_LOCUS6858</name>
</gene>
<evidence type="ECO:0000313" key="3">
    <source>
        <dbReference type="EMBL" id="CAF3734137.1"/>
    </source>
</evidence>
<organism evidence="2 4">
    <name type="scientific">Rotaria sordida</name>
    <dbReference type="NCBI Taxonomy" id="392033"/>
    <lineage>
        <taxon>Eukaryota</taxon>
        <taxon>Metazoa</taxon>
        <taxon>Spiralia</taxon>
        <taxon>Gnathifera</taxon>
        <taxon>Rotifera</taxon>
        <taxon>Eurotatoria</taxon>
        <taxon>Bdelloidea</taxon>
        <taxon>Philodinida</taxon>
        <taxon>Philodinidae</taxon>
        <taxon>Rotaria</taxon>
    </lineage>
</organism>
<proteinExistence type="predicted"/>
<keyword evidence="1" id="KW-0812">Transmembrane</keyword>
<keyword evidence="1" id="KW-0472">Membrane</keyword>
<evidence type="ECO:0000313" key="4">
    <source>
        <dbReference type="Proteomes" id="UP000663864"/>
    </source>
</evidence>
<name>A0A813YXR4_9BILA</name>